<dbReference type="AlphaFoldDB" id="A0A7L9WSN7"/>
<evidence type="ECO:0000313" key="1">
    <source>
        <dbReference type="EMBL" id="QOL82973.1"/>
    </source>
</evidence>
<organism evidence="1 2">
    <name type="scientific">Pseudooceanicola spongiae</name>
    <dbReference type="NCBI Taxonomy" id="2613965"/>
    <lineage>
        <taxon>Bacteria</taxon>
        <taxon>Pseudomonadati</taxon>
        <taxon>Pseudomonadota</taxon>
        <taxon>Alphaproteobacteria</taxon>
        <taxon>Rhodobacterales</taxon>
        <taxon>Paracoccaceae</taxon>
        <taxon>Pseudooceanicola</taxon>
    </lineage>
</organism>
<accession>A0A7L9WSN7</accession>
<name>A0A7L9WSN7_9RHOB</name>
<sequence>MIFAPIFLVIAIVLIRIYSNPSTRGCRWRMDRSRNRDGQTYFRCSACGAEAWVDGTTPPKICIAKAK</sequence>
<dbReference type="Proteomes" id="UP000594118">
    <property type="component" value="Chromosome"/>
</dbReference>
<keyword evidence="2" id="KW-1185">Reference proteome</keyword>
<protein>
    <submittedName>
        <fullName evidence="1">Uncharacterized protein</fullName>
    </submittedName>
</protein>
<gene>
    <name evidence="1" type="ORF">F3W81_20315</name>
</gene>
<dbReference type="RefSeq" id="WP_193081387.1">
    <property type="nucleotide sequence ID" value="NZ_CP045201.1"/>
</dbReference>
<dbReference type="KEGG" id="pshq:F3W81_20315"/>
<evidence type="ECO:0000313" key="2">
    <source>
        <dbReference type="Proteomes" id="UP000594118"/>
    </source>
</evidence>
<dbReference type="EMBL" id="CP045201">
    <property type="protein sequence ID" value="QOL82973.1"/>
    <property type="molecule type" value="Genomic_DNA"/>
</dbReference>
<proteinExistence type="predicted"/>
<reference evidence="1 2" key="1">
    <citation type="submission" date="2019-10" db="EMBL/GenBank/DDBJ databases">
        <title>Pseudopuniceibacterium sp. HQ09 islated from Antarctica.</title>
        <authorList>
            <person name="Liao L."/>
            <person name="Su S."/>
            <person name="Chen B."/>
            <person name="Yu Y."/>
        </authorList>
    </citation>
    <scope>NUCLEOTIDE SEQUENCE [LARGE SCALE GENOMIC DNA]</scope>
    <source>
        <strain evidence="1 2">HQ09</strain>
    </source>
</reference>